<dbReference type="Proteomes" id="UP000233100">
    <property type="component" value="Chromosome 15"/>
</dbReference>
<dbReference type="Bgee" id="ENSMFAG00000040951">
    <property type="expression patterns" value="Expressed in cerebellum"/>
</dbReference>
<sequence length="116" mass="13202">MSADSSSLAAASLAGVRKLATNFLVHKKIWLDKFKYDDAERRFYEQMNGPVCAPSSWTGWSGGPPSWCPWATVSGSYRFSVWWRTRWGQTCWRMRSPSLRNTCKVSISQLSTRSEA</sequence>
<accession>A0A2K5TKJ9</accession>
<proteinExistence type="predicted"/>
<reference evidence="1" key="3">
    <citation type="submission" date="2025-09" db="UniProtKB">
        <authorList>
            <consortium name="Ensembl"/>
        </authorList>
    </citation>
    <scope>IDENTIFICATION</scope>
</reference>
<dbReference type="AlphaFoldDB" id="A0A2K5TKJ9"/>
<name>A0A2K5TKJ9_MACFA</name>
<reference evidence="1" key="2">
    <citation type="submission" date="2025-08" db="UniProtKB">
        <authorList>
            <consortium name="Ensembl"/>
        </authorList>
    </citation>
    <scope>IDENTIFICATION</scope>
</reference>
<organism evidence="1 2">
    <name type="scientific">Macaca fascicularis</name>
    <name type="common">Crab-eating macaque</name>
    <name type="synonym">Cynomolgus monkey</name>
    <dbReference type="NCBI Taxonomy" id="9541"/>
    <lineage>
        <taxon>Eukaryota</taxon>
        <taxon>Metazoa</taxon>
        <taxon>Chordata</taxon>
        <taxon>Craniata</taxon>
        <taxon>Vertebrata</taxon>
        <taxon>Euteleostomi</taxon>
        <taxon>Mammalia</taxon>
        <taxon>Eutheria</taxon>
        <taxon>Euarchontoglires</taxon>
        <taxon>Primates</taxon>
        <taxon>Haplorrhini</taxon>
        <taxon>Catarrhini</taxon>
        <taxon>Cercopithecidae</taxon>
        <taxon>Cercopithecinae</taxon>
        <taxon>Macaca</taxon>
    </lineage>
</organism>
<protein>
    <submittedName>
        <fullName evidence="1">Uncharacterized protein</fullName>
    </submittedName>
</protein>
<dbReference type="Ensembl" id="ENSMFAT00000028724.2">
    <property type="protein sequence ID" value="ENSMFAP00000000555.2"/>
    <property type="gene ID" value="ENSMFAG00000040951.2"/>
</dbReference>
<evidence type="ECO:0000313" key="1">
    <source>
        <dbReference type="Ensembl" id="ENSMFAP00000000555.2"/>
    </source>
</evidence>
<evidence type="ECO:0000313" key="2">
    <source>
        <dbReference type="Proteomes" id="UP000233100"/>
    </source>
</evidence>
<keyword evidence="2" id="KW-1185">Reference proteome</keyword>
<dbReference type="VEuPathDB" id="HostDB:ENSMFAG00000040951"/>
<dbReference type="GeneTree" id="ENSGT01030000235462"/>
<reference evidence="1 2" key="1">
    <citation type="submission" date="2013-03" db="EMBL/GenBank/DDBJ databases">
        <authorList>
            <person name="Warren W."/>
            <person name="Wilson R.K."/>
        </authorList>
    </citation>
    <scope>NUCLEOTIDE SEQUENCE</scope>
</reference>